<evidence type="ECO:0000313" key="1">
    <source>
        <dbReference type="Proteomes" id="UP000887565"/>
    </source>
</evidence>
<dbReference type="AlphaFoldDB" id="A0A915J278"/>
<protein>
    <submittedName>
        <fullName evidence="2">Uncharacterized protein</fullName>
    </submittedName>
</protein>
<dbReference type="WBParaSite" id="nRc.2.0.1.t20505-RA">
    <property type="protein sequence ID" value="nRc.2.0.1.t20505-RA"/>
    <property type="gene ID" value="nRc.2.0.1.g20505"/>
</dbReference>
<keyword evidence="1" id="KW-1185">Reference proteome</keyword>
<sequence>FSTFNSLSWTTDDDETLQKSGQETLNRFLTIFKQTIFYNDDICM</sequence>
<accession>A0A915J278</accession>
<evidence type="ECO:0000313" key="2">
    <source>
        <dbReference type="WBParaSite" id="nRc.2.0.1.t20505-RA"/>
    </source>
</evidence>
<organism evidence="1 2">
    <name type="scientific">Romanomermis culicivorax</name>
    <name type="common">Nematode worm</name>
    <dbReference type="NCBI Taxonomy" id="13658"/>
    <lineage>
        <taxon>Eukaryota</taxon>
        <taxon>Metazoa</taxon>
        <taxon>Ecdysozoa</taxon>
        <taxon>Nematoda</taxon>
        <taxon>Enoplea</taxon>
        <taxon>Dorylaimia</taxon>
        <taxon>Mermithida</taxon>
        <taxon>Mermithoidea</taxon>
        <taxon>Mermithidae</taxon>
        <taxon>Romanomermis</taxon>
    </lineage>
</organism>
<reference evidence="2" key="1">
    <citation type="submission" date="2022-11" db="UniProtKB">
        <authorList>
            <consortium name="WormBaseParasite"/>
        </authorList>
    </citation>
    <scope>IDENTIFICATION</scope>
</reference>
<name>A0A915J278_ROMCU</name>
<proteinExistence type="predicted"/>
<dbReference type="Proteomes" id="UP000887565">
    <property type="component" value="Unplaced"/>
</dbReference>